<sequence length="70" mass="8289">MVHHPVRSSRIASIGYDERSATLEIRFLDRRTLQYQQVPVRIYNDFLQVVSKGRFYDGVVKGKFKEIPIY</sequence>
<name>A0AAP4D2R2_9ENTR</name>
<keyword evidence="3" id="KW-1185">Reference proteome</keyword>
<evidence type="ECO:0000313" key="2">
    <source>
        <dbReference type="EMBL" id="MDK9363987.1"/>
    </source>
</evidence>
<protein>
    <submittedName>
        <fullName evidence="2">KTSC domain-containing protein</fullName>
    </submittedName>
</protein>
<accession>A0AAP4D2R2</accession>
<evidence type="ECO:0000259" key="1">
    <source>
        <dbReference type="Pfam" id="PF13619"/>
    </source>
</evidence>
<dbReference type="GeneID" id="97185402"/>
<evidence type="ECO:0000313" key="3">
    <source>
        <dbReference type="Proteomes" id="UP001223214"/>
    </source>
</evidence>
<dbReference type="InterPro" id="IPR025309">
    <property type="entry name" value="KTSC_dom"/>
</dbReference>
<dbReference type="Pfam" id="PF13619">
    <property type="entry name" value="KTSC"/>
    <property type="match status" value="1"/>
</dbReference>
<gene>
    <name evidence="2" type="ORF">QQF32_12330</name>
</gene>
<dbReference type="RefSeq" id="WP_282492924.1">
    <property type="nucleotide sequence ID" value="NZ_JASCAP010000022.1"/>
</dbReference>
<dbReference type="EMBL" id="JASSOM010000055">
    <property type="protein sequence ID" value="MDK9363987.1"/>
    <property type="molecule type" value="Genomic_DNA"/>
</dbReference>
<organism evidence="2 3">
    <name type="scientific">Lelliottia wanjuensis</name>
    <dbReference type="NCBI Taxonomy" id="3050585"/>
    <lineage>
        <taxon>Bacteria</taxon>
        <taxon>Pseudomonadati</taxon>
        <taxon>Pseudomonadota</taxon>
        <taxon>Gammaproteobacteria</taxon>
        <taxon>Enterobacterales</taxon>
        <taxon>Enterobacteriaceae</taxon>
        <taxon>Lelliottia</taxon>
    </lineage>
</organism>
<reference evidence="2 3" key="1">
    <citation type="submission" date="2023-06" db="EMBL/GenBank/DDBJ databases">
        <title>Identification and characterization of antibiotic-resistant Gram-negative bacteria.</title>
        <authorList>
            <person name="Cho G.-S."/>
            <person name="Lee J."/>
            <person name="Tai E."/>
            <person name="Jeong S."/>
            <person name="Kim I."/>
            <person name="Kim B.-E."/>
            <person name="Jeong M.-I."/>
            <person name="Oh K.-K."/>
            <person name="Franz C.M.A.P."/>
        </authorList>
    </citation>
    <scope>NUCLEOTIDE SEQUENCE [LARGE SCALE GENOMIC DNA]</scope>
    <source>
        <strain evidence="2 3">V106_12</strain>
    </source>
</reference>
<comment type="caution">
    <text evidence="2">The sequence shown here is derived from an EMBL/GenBank/DDBJ whole genome shotgun (WGS) entry which is preliminary data.</text>
</comment>
<dbReference type="AlphaFoldDB" id="A0AAP4D2R2"/>
<dbReference type="Proteomes" id="UP001223214">
    <property type="component" value="Unassembled WGS sequence"/>
</dbReference>
<proteinExistence type="predicted"/>
<feature type="domain" description="KTSC" evidence="1">
    <location>
        <begin position="8"/>
        <end position="64"/>
    </location>
</feature>